<name>A0A8S1CJ71_9INSE</name>
<dbReference type="PANTHER" id="PTHR43115">
    <property type="entry name" value="DEHYDROGENASE/REDUCTASE SDR FAMILY MEMBER 11"/>
    <property type="match status" value="1"/>
</dbReference>
<proteinExistence type="inferred from homology"/>
<reference evidence="3 4" key="1">
    <citation type="submission" date="2020-04" db="EMBL/GenBank/DDBJ databases">
        <authorList>
            <person name="Alioto T."/>
            <person name="Alioto T."/>
            <person name="Gomez Garrido J."/>
        </authorList>
    </citation>
    <scope>NUCLEOTIDE SEQUENCE [LARGE SCALE GENOMIC DNA]</scope>
</reference>
<dbReference type="AlphaFoldDB" id="A0A8S1CJ71"/>
<keyword evidence="2" id="KW-0560">Oxidoreductase</keyword>
<evidence type="ECO:0000313" key="4">
    <source>
        <dbReference type="Proteomes" id="UP000494165"/>
    </source>
</evidence>
<dbReference type="CDD" id="cd05233">
    <property type="entry name" value="SDR_c"/>
    <property type="match status" value="1"/>
</dbReference>
<dbReference type="GO" id="GO:0016491">
    <property type="term" value="F:oxidoreductase activity"/>
    <property type="evidence" value="ECO:0007669"/>
    <property type="project" value="UniProtKB-KW"/>
</dbReference>
<gene>
    <name evidence="3" type="ORF">CLODIP_2_CD13573</name>
</gene>
<dbReference type="InterPro" id="IPR036291">
    <property type="entry name" value="NAD(P)-bd_dom_sf"/>
</dbReference>
<evidence type="ECO:0000256" key="1">
    <source>
        <dbReference type="ARBA" id="ARBA00006484"/>
    </source>
</evidence>
<dbReference type="InterPro" id="IPR002347">
    <property type="entry name" value="SDR_fam"/>
</dbReference>
<evidence type="ECO:0000256" key="2">
    <source>
        <dbReference type="ARBA" id="ARBA00023002"/>
    </source>
</evidence>
<dbReference type="Pfam" id="PF00106">
    <property type="entry name" value="adh_short"/>
    <property type="match status" value="1"/>
</dbReference>
<evidence type="ECO:0000313" key="3">
    <source>
        <dbReference type="EMBL" id="CAB3371520.1"/>
    </source>
</evidence>
<dbReference type="PRINTS" id="PR00081">
    <property type="entry name" value="GDHRDH"/>
</dbReference>
<dbReference type="EMBL" id="CADEPI010000062">
    <property type="protein sequence ID" value="CAB3371520.1"/>
    <property type="molecule type" value="Genomic_DNA"/>
</dbReference>
<protein>
    <submittedName>
        <fullName evidence="3">Uncharacterized protein</fullName>
    </submittedName>
</protein>
<dbReference type="Proteomes" id="UP000494165">
    <property type="component" value="Unassembled WGS sequence"/>
</dbReference>
<comment type="similarity">
    <text evidence="1">Belongs to the short-chain dehydrogenases/reductases (SDR) family.</text>
</comment>
<accession>A0A8S1CJ71</accession>
<dbReference type="SUPFAM" id="SSF51735">
    <property type="entry name" value="NAD(P)-binding Rossmann-fold domains"/>
    <property type="match status" value="1"/>
</dbReference>
<dbReference type="PANTHER" id="PTHR43115:SF4">
    <property type="entry name" value="DEHYDROGENASE_REDUCTASE SDR FAMILY MEMBER 11"/>
    <property type="match status" value="1"/>
</dbReference>
<organism evidence="3 4">
    <name type="scientific">Cloeon dipterum</name>
    <dbReference type="NCBI Taxonomy" id="197152"/>
    <lineage>
        <taxon>Eukaryota</taxon>
        <taxon>Metazoa</taxon>
        <taxon>Ecdysozoa</taxon>
        <taxon>Arthropoda</taxon>
        <taxon>Hexapoda</taxon>
        <taxon>Insecta</taxon>
        <taxon>Pterygota</taxon>
        <taxon>Palaeoptera</taxon>
        <taxon>Ephemeroptera</taxon>
        <taxon>Pisciforma</taxon>
        <taxon>Baetidae</taxon>
        <taxon>Cloeon</taxon>
    </lineage>
</organism>
<keyword evidence="4" id="KW-1185">Reference proteome</keyword>
<sequence length="206" mass="22711">MVNLGMKVVGVSRKSLGAAQQEAIFPRQKGQTGEMFFIQGDVIKPDDVSRIIKWTRNEFGRTDVLVNAAGSFHNYDILKTRDKEKIGEMIEAKISGTLLFSNAVIVDMLATQIKNGHIITTSSIIGKQDWRLYAGLYIAGQGTMSIITSVLKNEVKKVKLPVRVTEIPSTSKLTMYANQTDEDIAEEICNVVSLPILVIAERAAII</sequence>
<comment type="caution">
    <text evidence="3">The sequence shown here is derived from an EMBL/GenBank/DDBJ whole genome shotgun (WGS) entry which is preliminary data.</text>
</comment>
<dbReference type="Gene3D" id="3.40.50.720">
    <property type="entry name" value="NAD(P)-binding Rossmann-like Domain"/>
    <property type="match status" value="1"/>
</dbReference>
<dbReference type="OrthoDB" id="294295at2759"/>